<feature type="transmembrane region" description="Helical" evidence="1">
    <location>
        <begin position="60"/>
        <end position="82"/>
    </location>
</feature>
<reference evidence="2 3" key="1">
    <citation type="submission" date="2016-08" db="EMBL/GenBank/DDBJ databases">
        <title>A Parts List for Fungal Cellulosomes Revealed by Comparative Genomics.</title>
        <authorList>
            <consortium name="DOE Joint Genome Institute"/>
            <person name="Haitjema C.H."/>
            <person name="Gilmore S.P."/>
            <person name="Henske J.K."/>
            <person name="Solomon K.V."/>
            <person name="De Groot R."/>
            <person name="Kuo A."/>
            <person name="Mondo S.J."/>
            <person name="Salamov A.A."/>
            <person name="Labutti K."/>
            <person name="Zhao Z."/>
            <person name="Chiniquy J."/>
            <person name="Barry K."/>
            <person name="Brewer H.M."/>
            <person name="Purvine S.O."/>
            <person name="Wright A.T."/>
            <person name="Boxma B."/>
            <person name="Van Alen T."/>
            <person name="Hackstein J.H."/>
            <person name="Baker S.E."/>
            <person name="Grigoriev I.V."/>
            <person name="O'Malley M.A."/>
        </authorList>
    </citation>
    <scope>NUCLEOTIDE SEQUENCE [LARGE SCALE GENOMIC DNA]</scope>
    <source>
        <strain evidence="2 3">S4</strain>
    </source>
</reference>
<accession>A0A1Y1XDP3</accession>
<feature type="transmembrane region" description="Helical" evidence="1">
    <location>
        <begin position="239"/>
        <end position="263"/>
    </location>
</feature>
<keyword evidence="1" id="KW-1133">Transmembrane helix</keyword>
<feature type="transmembrane region" description="Helical" evidence="1">
    <location>
        <begin position="14"/>
        <end position="39"/>
    </location>
</feature>
<evidence type="ECO:0000313" key="3">
    <source>
        <dbReference type="Proteomes" id="UP000193944"/>
    </source>
</evidence>
<reference evidence="2 3" key="2">
    <citation type="submission" date="2016-08" db="EMBL/GenBank/DDBJ databases">
        <title>Pervasive Adenine N6-methylation of Active Genes in Fungi.</title>
        <authorList>
            <consortium name="DOE Joint Genome Institute"/>
            <person name="Mondo S.J."/>
            <person name="Dannebaum R.O."/>
            <person name="Kuo R.C."/>
            <person name="Labutti K."/>
            <person name="Haridas S."/>
            <person name="Kuo A."/>
            <person name="Salamov A."/>
            <person name="Ahrendt S.R."/>
            <person name="Lipzen A."/>
            <person name="Sullivan W."/>
            <person name="Andreopoulos W.B."/>
            <person name="Clum A."/>
            <person name="Lindquist E."/>
            <person name="Daum C."/>
            <person name="Ramamoorthy G.K."/>
            <person name="Gryganskyi A."/>
            <person name="Culley D."/>
            <person name="Magnuson J.K."/>
            <person name="James T.Y."/>
            <person name="O'Malley M.A."/>
            <person name="Stajich J.E."/>
            <person name="Spatafora J.W."/>
            <person name="Visel A."/>
            <person name="Grigoriev I.V."/>
        </authorList>
    </citation>
    <scope>NUCLEOTIDE SEQUENCE [LARGE SCALE GENOMIC DNA]</scope>
    <source>
        <strain evidence="2 3">S4</strain>
    </source>
</reference>
<dbReference type="AlphaFoldDB" id="A0A1Y1XDP3"/>
<organism evidence="2 3">
    <name type="scientific">Anaeromyces robustus</name>
    <dbReference type="NCBI Taxonomy" id="1754192"/>
    <lineage>
        <taxon>Eukaryota</taxon>
        <taxon>Fungi</taxon>
        <taxon>Fungi incertae sedis</taxon>
        <taxon>Chytridiomycota</taxon>
        <taxon>Chytridiomycota incertae sedis</taxon>
        <taxon>Neocallimastigomycetes</taxon>
        <taxon>Neocallimastigales</taxon>
        <taxon>Neocallimastigaceae</taxon>
        <taxon>Anaeromyces</taxon>
    </lineage>
</organism>
<gene>
    <name evidence="2" type="ORF">BCR32DRAFT_291738</name>
</gene>
<keyword evidence="1" id="KW-0812">Transmembrane</keyword>
<dbReference type="EMBL" id="MCFG01000064">
    <property type="protein sequence ID" value="ORX83843.1"/>
    <property type="molecule type" value="Genomic_DNA"/>
</dbReference>
<comment type="caution">
    <text evidence="2">The sequence shown here is derived from an EMBL/GenBank/DDBJ whole genome shotgun (WGS) entry which is preliminary data.</text>
</comment>
<feature type="transmembrane region" description="Helical" evidence="1">
    <location>
        <begin position="275"/>
        <end position="297"/>
    </location>
</feature>
<keyword evidence="1" id="KW-0472">Membrane</keyword>
<keyword evidence="3" id="KW-1185">Reference proteome</keyword>
<evidence type="ECO:0000313" key="2">
    <source>
        <dbReference type="EMBL" id="ORX83843.1"/>
    </source>
</evidence>
<evidence type="ECO:0000256" key="1">
    <source>
        <dbReference type="SAM" id="Phobius"/>
    </source>
</evidence>
<sequence length="348" mass="39203">MNNNSCHSACDRGAAIAVMSAIPIYVIIYSILSCYFYAFHKHRIYGKFKEKDSSNDSLKMYNRYLFSFIYITLLFTTTYASYEYYYGCEYCKDDICVPCSNNNNNNNNNNDLGTVIIPNKEGVNVTYISDTCSSKDIDLELCTSKSCTSDSECLSNKCIKGHCSFNEANPIVQCLYVRTVHSGPVFGDPKGYKRQCGLPVGDKCKSNRDCSSFNCEKYNKSDRICGIPDDSGCHSTCEWGGAFIMMIFVPFYLTLALSLCCCVCTYKKNKKRMKFISIVLVIVSAIPWLLVLFSDLIGIFKEDGIISGYIFRIIIVIGITLMIIGVICFCFKNDKKDSSDEDLKIIKV</sequence>
<proteinExistence type="predicted"/>
<dbReference type="Proteomes" id="UP000193944">
    <property type="component" value="Unassembled WGS sequence"/>
</dbReference>
<feature type="transmembrane region" description="Helical" evidence="1">
    <location>
        <begin position="309"/>
        <end position="331"/>
    </location>
</feature>
<protein>
    <submittedName>
        <fullName evidence="2">Uncharacterized protein</fullName>
    </submittedName>
</protein>
<name>A0A1Y1XDP3_9FUNG</name>